<sequence>MATTSKLEDARRALAAAEASAGLRTALSGPTVRAMPGRAVSGPAGPGSPAPDSQEPSPAPAVVSLDPERVLPVPAALAPLFPYGGIRRGTGVQVVGSTSLLLRLAAATSGAGVWCAVVALPDVGLAAAAEAGLPLDRMVVVPRPGPDSPSVVGALVDGFDVLVLGDCTALADRDRRLLASRARTRGSVLLTTTPWPGSELVLDAGDRVWRGVGRGAGVLRTEELTVVAYGRGAAAARPVRVRVRIGPGGVETAAPDEVGANGPTAAPEFVVPVAERSLAQVG</sequence>
<evidence type="ECO:0008006" key="4">
    <source>
        <dbReference type="Google" id="ProtNLM"/>
    </source>
</evidence>
<accession>A0ABS7S2P6</accession>
<proteinExistence type="predicted"/>
<evidence type="ECO:0000313" key="2">
    <source>
        <dbReference type="EMBL" id="MBZ2194585.1"/>
    </source>
</evidence>
<dbReference type="RefSeq" id="WP_223401605.1">
    <property type="nucleotide sequence ID" value="NZ_JAGSHT010000001.1"/>
</dbReference>
<feature type="region of interest" description="Disordered" evidence="1">
    <location>
        <begin position="26"/>
        <end position="62"/>
    </location>
</feature>
<keyword evidence="3" id="KW-1185">Reference proteome</keyword>
<comment type="caution">
    <text evidence="2">The sequence shown here is derived from an EMBL/GenBank/DDBJ whole genome shotgun (WGS) entry which is preliminary data.</text>
</comment>
<gene>
    <name evidence="2" type="ORF">KCQ71_00345</name>
</gene>
<evidence type="ECO:0000313" key="3">
    <source>
        <dbReference type="Proteomes" id="UP000826651"/>
    </source>
</evidence>
<organism evidence="2 3">
    <name type="scientific">Occultella gossypii</name>
    <dbReference type="NCBI Taxonomy" id="2800820"/>
    <lineage>
        <taxon>Bacteria</taxon>
        <taxon>Bacillati</taxon>
        <taxon>Actinomycetota</taxon>
        <taxon>Actinomycetes</taxon>
        <taxon>Micrococcales</taxon>
        <taxon>Ruaniaceae</taxon>
        <taxon>Occultella</taxon>
    </lineage>
</organism>
<reference evidence="2 3" key="1">
    <citation type="submission" date="2021-04" db="EMBL/GenBank/DDBJ databases">
        <title>Ruania sp. nov., isolated from sandy soil of mangrove forest.</title>
        <authorList>
            <person name="Ge X."/>
            <person name="Huang R."/>
            <person name="Liu W."/>
        </authorList>
    </citation>
    <scope>NUCLEOTIDE SEQUENCE [LARGE SCALE GENOMIC DNA]</scope>
    <source>
        <strain evidence="2 3">N2-46</strain>
    </source>
</reference>
<protein>
    <recommendedName>
        <fullName evidence="4">Recombinase A</fullName>
    </recommendedName>
</protein>
<dbReference type="EMBL" id="JAGSHT010000001">
    <property type="protein sequence ID" value="MBZ2194585.1"/>
    <property type="molecule type" value="Genomic_DNA"/>
</dbReference>
<name>A0ABS7S2P6_9MICO</name>
<dbReference type="Proteomes" id="UP000826651">
    <property type="component" value="Unassembled WGS sequence"/>
</dbReference>
<evidence type="ECO:0000256" key="1">
    <source>
        <dbReference type="SAM" id="MobiDB-lite"/>
    </source>
</evidence>